<protein>
    <recommendedName>
        <fullName evidence="4">Outer membrane beta-barrel protein</fullName>
    </recommendedName>
</protein>
<sequence>MEKTAKPAHYAPLSLYGLRQAALLTGVVLFSSVTISQAQTVPSGAQNDAIADVIAQSEGTENITYDANGRIVAQPVINPAVPAARPVADSAVPLSEDISGLRTGPADAGRAVREGRENMPEGALEGRPRAPFEADPFEPQGIRAGSFILRPSLDQGIRATNNADNSATGTSGVLSETALRLNARSDWASHLATLDASGIFERNLSGQYVSNPRGQIDAALRLDMSDETRLNFGLGYSVNREDSSDPNGISAARTRPLVQSLNAQAGIERDIGKIFASAIARVNNTRYGKAKLYNGDQLDQSDRNNTYVSMTLRGGFELSAAIRPFAEVEVGRRLYQNDNGLDRNATQLGLRTGLQINTGEKLNGEFSVGYIGARSADDRLQDTGGLSVDAAMNWSPQRGTDVRFGLRTYLDSSPDIGGNSSILYLANIDVTRMIRADLSVNARFDASIRDNRDGSGTDYGMGAEIGATYWFNRFFGVDGKLRHEFINSDVASRKYSSNSVYLGVKLRR</sequence>
<dbReference type="EMBL" id="JACHIL010000005">
    <property type="protein sequence ID" value="MBB5092342.1"/>
    <property type="molecule type" value="Genomic_DNA"/>
</dbReference>
<dbReference type="InterPro" id="IPR018759">
    <property type="entry name" value="BBP2_2"/>
</dbReference>
<dbReference type="AlphaFoldDB" id="A0A7W8ERB7"/>
<comment type="caution">
    <text evidence="2">The sequence shown here is derived from an EMBL/GenBank/DDBJ whole genome shotgun (WGS) entry which is preliminary data.</text>
</comment>
<gene>
    <name evidence="2" type="ORF">HNQ68_002896</name>
</gene>
<dbReference type="RefSeq" id="WP_151160052.1">
    <property type="nucleotide sequence ID" value="NZ_JACHIL010000005.1"/>
</dbReference>
<dbReference type="Proteomes" id="UP000531231">
    <property type="component" value="Unassembled WGS sequence"/>
</dbReference>
<keyword evidence="3" id="KW-1185">Reference proteome</keyword>
<evidence type="ECO:0000313" key="2">
    <source>
        <dbReference type="EMBL" id="MBB5092342.1"/>
    </source>
</evidence>
<accession>A0A7W8ERB7</accession>
<feature type="region of interest" description="Disordered" evidence="1">
    <location>
        <begin position="98"/>
        <end position="131"/>
    </location>
</feature>
<evidence type="ECO:0000256" key="1">
    <source>
        <dbReference type="SAM" id="MobiDB-lite"/>
    </source>
</evidence>
<name>A0A7W8ERB7_9HYPH</name>
<dbReference type="Pfam" id="PF10082">
    <property type="entry name" value="BBP2_2"/>
    <property type="match status" value="1"/>
</dbReference>
<feature type="compositionally biased region" description="Basic and acidic residues" evidence="1">
    <location>
        <begin position="110"/>
        <end position="131"/>
    </location>
</feature>
<proteinExistence type="predicted"/>
<organism evidence="2 3">
    <name type="scientific">Pseudochrobactrum saccharolyticum</name>
    <dbReference type="NCBI Taxonomy" id="354352"/>
    <lineage>
        <taxon>Bacteria</taxon>
        <taxon>Pseudomonadati</taxon>
        <taxon>Pseudomonadota</taxon>
        <taxon>Alphaproteobacteria</taxon>
        <taxon>Hyphomicrobiales</taxon>
        <taxon>Brucellaceae</taxon>
        <taxon>Pseudochrobactrum</taxon>
    </lineage>
</organism>
<reference evidence="2 3" key="1">
    <citation type="submission" date="2020-08" db="EMBL/GenBank/DDBJ databases">
        <title>Genomic Encyclopedia of Type Strains, Phase IV (KMG-IV): sequencing the most valuable type-strain genomes for metagenomic binning, comparative biology and taxonomic classification.</title>
        <authorList>
            <person name="Goeker M."/>
        </authorList>
    </citation>
    <scope>NUCLEOTIDE SEQUENCE [LARGE SCALE GENOMIC DNA]</scope>
    <source>
        <strain evidence="2 3">DSM 25620</strain>
    </source>
</reference>
<evidence type="ECO:0000313" key="3">
    <source>
        <dbReference type="Proteomes" id="UP000531231"/>
    </source>
</evidence>
<evidence type="ECO:0008006" key="4">
    <source>
        <dbReference type="Google" id="ProtNLM"/>
    </source>
</evidence>